<geneLocation type="plasmid" evidence="2 3">
    <name>pFA4</name>
</geneLocation>
<dbReference type="SUPFAM" id="SSF56112">
    <property type="entry name" value="Protein kinase-like (PK-like)"/>
    <property type="match status" value="1"/>
</dbReference>
<proteinExistence type="predicted"/>
<dbReference type="InterPro" id="IPR011009">
    <property type="entry name" value="Kinase-like_dom_sf"/>
</dbReference>
<accession>A0AAU9DMF0</accession>
<evidence type="ECO:0000256" key="1">
    <source>
        <dbReference type="SAM" id="MobiDB-lite"/>
    </source>
</evidence>
<keyword evidence="3" id="KW-1185">Reference proteome</keyword>
<dbReference type="AlphaFoldDB" id="A0AAU9DMF0"/>
<feature type="region of interest" description="Disordered" evidence="1">
    <location>
        <begin position="79"/>
        <end position="99"/>
    </location>
</feature>
<protein>
    <recommendedName>
        <fullName evidence="4">PI3K/PI4K catalytic domain-containing protein</fullName>
    </recommendedName>
</protein>
<evidence type="ECO:0000313" key="3">
    <source>
        <dbReference type="Proteomes" id="UP001348817"/>
    </source>
</evidence>
<evidence type="ECO:0008006" key="4">
    <source>
        <dbReference type="Google" id="ProtNLM"/>
    </source>
</evidence>
<dbReference type="EMBL" id="AP025318">
    <property type="protein sequence ID" value="BDD12370.1"/>
    <property type="molecule type" value="Genomic_DNA"/>
</dbReference>
<keyword evidence="2" id="KW-0614">Plasmid</keyword>
<organism evidence="2 3">
    <name type="scientific">Fulvitalea axinellae</name>
    <dbReference type="NCBI Taxonomy" id="1182444"/>
    <lineage>
        <taxon>Bacteria</taxon>
        <taxon>Pseudomonadati</taxon>
        <taxon>Bacteroidota</taxon>
        <taxon>Cytophagia</taxon>
        <taxon>Cytophagales</taxon>
        <taxon>Persicobacteraceae</taxon>
        <taxon>Fulvitalea</taxon>
    </lineage>
</organism>
<sequence>MWANKSRQKHRRVTGSQAQTAQAMFSWFRSSKPKFSHAPIDTEYAEALKSWKESGTVPSGYKVSGDLLIKIEPTRTEVVRRPFDPPSNPPRVDSKGKTADDYFDEFDDITLPKGTSLKQTVEERRGGGATSIPSGHGPIVRAGMGGRSVKESFDENLGVRYQDFKTERQLLPGGQQGTVLFMWPHEGDPTHVVKWHNDRCWLPRGKNEVFASNFIHYMGHRVRAPKARMIKRDELEWMVEHKQHRSISGNLKFLLTPHRIEEEQKRMIMMEVGPGETLSSLSDEDYGTFMRSPNHLAAVGELVAYDLLLGNFDRMGKVLSADNILYDKDTDTVTGIDQGLSLGGMDFFSKLALNLPRPDYPMADLGRLRGLLLNSGSSATSVKTALGDSARNMEILYTSLLSSFESGQGHRLFEAPDIRRKHRLPEAHFDSHQVNILMTGLVEALLRMYERPELLGELTTFSNVQGIVMEEIQAFKANWEAMRKAFSGFGVGNLQSLLEERKRELGITDPERSAQAT</sequence>
<gene>
    <name evidence="2" type="ORF">FUAX_48020</name>
</gene>
<dbReference type="RefSeq" id="WP_338395721.1">
    <property type="nucleotide sequence ID" value="NZ_AP025318.1"/>
</dbReference>
<dbReference type="Proteomes" id="UP001348817">
    <property type="component" value="Plasmid pFA4"/>
</dbReference>
<dbReference type="KEGG" id="fax:FUAX_48020"/>
<name>A0AAU9DMF0_9BACT</name>
<reference evidence="2 3" key="1">
    <citation type="submission" date="2021-12" db="EMBL/GenBank/DDBJ databases">
        <title>Genome sequencing of bacteria with rrn-lacking chromosome and rrn-plasmid.</title>
        <authorList>
            <person name="Anda M."/>
            <person name="Iwasaki W."/>
        </authorList>
    </citation>
    <scope>NUCLEOTIDE SEQUENCE [LARGE SCALE GENOMIC DNA]</scope>
    <source>
        <strain evidence="2 3">DSM 100852</strain>
        <plasmid evidence="2 3">pFA4</plasmid>
    </source>
</reference>
<evidence type="ECO:0000313" key="2">
    <source>
        <dbReference type="EMBL" id="BDD12370.1"/>
    </source>
</evidence>